<dbReference type="InterPro" id="IPR043971">
    <property type="entry name" value="FUZ/MON1/HPS1_longin_2"/>
</dbReference>
<keyword evidence="6" id="KW-1185">Reference proteome</keyword>
<dbReference type="PANTHER" id="PTHR12761:SF1">
    <property type="entry name" value="BLOC-3 COMPLEX MEMBER HPS1"/>
    <property type="match status" value="1"/>
</dbReference>
<dbReference type="EMBL" id="OV696688">
    <property type="protein sequence ID" value="CAH1257685.1"/>
    <property type="molecule type" value="Genomic_DNA"/>
</dbReference>
<dbReference type="InterPro" id="IPR026053">
    <property type="entry name" value="HPS1"/>
</dbReference>
<dbReference type="OrthoDB" id="10255234at2759"/>
<organism evidence="5 6">
    <name type="scientific">Branchiostoma lanceolatum</name>
    <name type="common">Common lancelet</name>
    <name type="synonym">Amphioxus lanceolatum</name>
    <dbReference type="NCBI Taxonomy" id="7740"/>
    <lineage>
        <taxon>Eukaryota</taxon>
        <taxon>Metazoa</taxon>
        <taxon>Chordata</taxon>
        <taxon>Cephalochordata</taxon>
        <taxon>Leptocardii</taxon>
        <taxon>Amphioxiformes</taxon>
        <taxon>Branchiostomatidae</taxon>
        <taxon>Branchiostoma</taxon>
    </lineage>
</organism>
<proteinExistence type="predicted"/>
<dbReference type="Pfam" id="PF19036">
    <property type="entry name" value="Fuz_longin_1"/>
    <property type="match status" value="1"/>
</dbReference>
<dbReference type="GO" id="GO:0016192">
    <property type="term" value="P:vesicle-mediated transport"/>
    <property type="evidence" value="ECO:0007669"/>
    <property type="project" value="InterPro"/>
</dbReference>
<dbReference type="Pfam" id="PF19038">
    <property type="entry name" value="Fuz_longin_3"/>
    <property type="match status" value="1"/>
</dbReference>
<dbReference type="Pfam" id="PF19037">
    <property type="entry name" value="Fuz_longin_2"/>
    <property type="match status" value="1"/>
</dbReference>
<feature type="region of interest" description="Disordered" evidence="1">
    <location>
        <begin position="257"/>
        <end position="309"/>
    </location>
</feature>
<evidence type="ECO:0000259" key="3">
    <source>
        <dbReference type="Pfam" id="PF19037"/>
    </source>
</evidence>
<dbReference type="PANTHER" id="PTHR12761">
    <property type="entry name" value="HERMANSKY-PUDLAK SYNDROME PROTEIN 1"/>
    <property type="match status" value="1"/>
</dbReference>
<evidence type="ECO:0000313" key="6">
    <source>
        <dbReference type="Proteomes" id="UP000838412"/>
    </source>
</evidence>
<dbReference type="InterPro" id="IPR043972">
    <property type="entry name" value="FUZ/MON1/HPS1_longin_1"/>
</dbReference>
<feature type="domain" description="FUZ/MON1/HPS1 second Longin" evidence="3">
    <location>
        <begin position="197"/>
        <end position="407"/>
    </location>
</feature>
<sequence>MKGLVVINPLPDIVFFWGDAEFTTHINRLGAREGIAEQNGISDEVDQNALVQFFSPLLASHRFLKAELDNPYSSISCENGFLFVLRQFGEHLYIAVCGDGSESEDFLKRKLYVFRRLAGVHFGPVIDELRPDSSHDRKKRWSYMSRLINTWAHLASTEQSFLVEAVERLNVNQALNETCINMLEQALSKVRSGGDKHAVHALLLVNTKLLALYSSRNACELQAADILAITLVVRTLFPTGDSLEELLSFTHTPSTPLSVRRVTTERSPTPSSTEYYSPSSSVEETEQEKSEGQGDSSPLPVPSRDMFHTPIIPHEQDSFHTPAAVQDSFYTPHQPAPASHRSQQPEQNPLLLSACEEAVDETAERSQEYFHMPAFLQTPLCTHSPHLLHCVPIMPGTVLVIVSEVPKSHLAGHICQCLLTLVTTEMMQGKKGGSAREGGQGRNLVEVLEGNVKRVLDATRKMKGGLERVHKDLVNRWDLVRKGGLLEYMDSTAANPPPRLETALSEFTRTLKVLFRLLFLTYKPPQAAEDKQRETMDTVQELVSKKICDYKDYLSVKAQRNVTMTTYPFYQDWVTDTGPEQDFPGLIHFLYIDRSMDLVIAPAINVTTHPEPDGFDATAVLKVKVWEMVRRWQHYLQNSFTSSVVRDGDFCYSYFLWFEDPSGNPLSPQQAVKQVQGAPPGILAGHYYRDLCARCFPTMPVGAVNCYELMCMHVGVVPAEFVASHCRKLAAMLWETSGEAHSPISLL</sequence>
<accession>A0A8J9ZNT3</accession>
<feature type="region of interest" description="Disordered" evidence="1">
    <location>
        <begin position="328"/>
        <end position="347"/>
    </location>
</feature>
<dbReference type="Proteomes" id="UP000838412">
    <property type="component" value="Chromosome 3"/>
</dbReference>
<feature type="compositionally biased region" description="Low complexity" evidence="1">
    <location>
        <begin position="258"/>
        <end position="282"/>
    </location>
</feature>
<evidence type="ECO:0000259" key="4">
    <source>
        <dbReference type="Pfam" id="PF19038"/>
    </source>
</evidence>
<dbReference type="GO" id="GO:0031085">
    <property type="term" value="C:BLOC-3 complex"/>
    <property type="evidence" value="ECO:0007669"/>
    <property type="project" value="TreeGrafter"/>
</dbReference>
<evidence type="ECO:0000259" key="2">
    <source>
        <dbReference type="Pfam" id="PF19036"/>
    </source>
</evidence>
<name>A0A8J9ZNT3_BRALA</name>
<dbReference type="InterPro" id="IPR043970">
    <property type="entry name" value="FUZ/MON1/HPS1_longin_3"/>
</dbReference>
<feature type="domain" description="FUZ/MON1/HPS1 third Longin" evidence="4">
    <location>
        <begin position="585"/>
        <end position="735"/>
    </location>
</feature>
<feature type="domain" description="FUZ/MON1/HPS1 first Longin" evidence="2">
    <location>
        <begin position="10"/>
        <end position="153"/>
    </location>
</feature>
<reference evidence="5" key="1">
    <citation type="submission" date="2022-01" db="EMBL/GenBank/DDBJ databases">
        <authorList>
            <person name="Braso-Vives M."/>
        </authorList>
    </citation>
    <scope>NUCLEOTIDE SEQUENCE</scope>
</reference>
<evidence type="ECO:0000256" key="1">
    <source>
        <dbReference type="SAM" id="MobiDB-lite"/>
    </source>
</evidence>
<gene>
    <name evidence="5" type="primary">Hypp1880</name>
    <name evidence="5" type="ORF">BLAG_LOCUS15514</name>
</gene>
<dbReference type="AlphaFoldDB" id="A0A8J9ZNT3"/>
<protein>
    <submittedName>
        <fullName evidence="5">Hypp1880 protein</fullName>
    </submittedName>
</protein>
<evidence type="ECO:0000313" key="5">
    <source>
        <dbReference type="EMBL" id="CAH1257685.1"/>
    </source>
</evidence>
<dbReference type="GO" id="GO:0005085">
    <property type="term" value="F:guanyl-nucleotide exchange factor activity"/>
    <property type="evidence" value="ECO:0007669"/>
    <property type="project" value="TreeGrafter"/>
</dbReference>